<protein>
    <recommendedName>
        <fullName evidence="3">2-C-methyl-D-erythritol 4-phosphate cytidylyltransferase</fullName>
        <ecNumber evidence="3">2.7.7.60</ecNumber>
    </recommendedName>
    <alternativeName>
        <fullName evidence="3">4-diphosphocytidyl-2C-methyl-D-erythritol synthase</fullName>
    </alternativeName>
    <alternativeName>
        <fullName evidence="3">MEP cytidylyltransferase</fullName>
        <shortName evidence="3">MCT</shortName>
    </alternativeName>
</protein>
<evidence type="ECO:0000256" key="2">
    <source>
        <dbReference type="ARBA" id="ARBA00022695"/>
    </source>
</evidence>
<dbReference type="RefSeq" id="WP_036865653.1">
    <property type="nucleotide sequence ID" value="NZ_JRNQ01000001.1"/>
</dbReference>
<accession>A0A096AHF9</accession>
<comment type="catalytic activity">
    <reaction evidence="3">
        <text>2-C-methyl-D-erythritol 4-phosphate + CTP + H(+) = 4-CDP-2-C-methyl-D-erythritol + diphosphate</text>
        <dbReference type="Rhea" id="RHEA:13429"/>
        <dbReference type="ChEBI" id="CHEBI:15378"/>
        <dbReference type="ChEBI" id="CHEBI:33019"/>
        <dbReference type="ChEBI" id="CHEBI:37563"/>
        <dbReference type="ChEBI" id="CHEBI:57823"/>
        <dbReference type="ChEBI" id="CHEBI:58262"/>
        <dbReference type="EC" id="2.7.7.60"/>
    </reaction>
</comment>
<comment type="caution">
    <text evidence="4">The sequence shown here is derived from an EMBL/GenBank/DDBJ whole genome shotgun (WGS) entry which is preliminary data.</text>
</comment>
<dbReference type="Gene3D" id="3.90.550.10">
    <property type="entry name" value="Spore Coat Polysaccharide Biosynthesis Protein SpsA, Chain A"/>
    <property type="match status" value="1"/>
</dbReference>
<dbReference type="NCBIfam" id="TIGR00453">
    <property type="entry name" value="ispD"/>
    <property type="match status" value="1"/>
</dbReference>
<dbReference type="InterPro" id="IPR050088">
    <property type="entry name" value="IspD/TarI_cytidylyltransf_bact"/>
</dbReference>
<feature type="site" description="Positions MEP for the nucleophilic attack" evidence="3">
    <location>
        <position position="208"/>
    </location>
</feature>
<keyword evidence="2 3" id="KW-0548">Nucleotidyltransferase</keyword>
<dbReference type="EMBL" id="JRNQ01000001">
    <property type="protein sequence ID" value="KGF45996.1"/>
    <property type="molecule type" value="Genomic_DNA"/>
</dbReference>
<feature type="site" description="Transition state stabilizer" evidence="3">
    <location>
        <position position="22"/>
    </location>
</feature>
<dbReference type="InterPro" id="IPR034683">
    <property type="entry name" value="IspD/TarI"/>
</dbReference>
<dbReference type="FunFam" id="3.90.550.10:FF:000003">
    <property type="entry name" value="2-C-methyl-D-erythritol 4-phosphate cytidylyltransferase"/>
    <property type="match status" value="1"/>
</dbReference>
<dbReference type="SUPFAM" id="SSF53448">
    <property type="entry name" value="Nucleotide-diphospho-sugar transferases"/>
    <property type="match status" value="1"/>
</dbReference>
<gene>
    <name evidence="3" type="primary">ispD</name>
    <name evidence="4" type="ORF">HMPREF0647_00100</name>
</gene>
<organism evidence="4 5">
    <name type="scientific">Prevotella bivia DNF00320</name>
    <dbReference type="NCBI Taxonomy" id="1401068"/>
    <lineage>
        <taxon>Bacteria</taxon>
        <taxon>Pseudomonadati</taxon>
        <taxon>Bacteroidota</taxon>
        <taxon>Bacteroidia</taxon>
        <taxon>Bacteroidales</taxon>
        <taxon>Prevotellaceae</taxon>
        <taxon>Prevotella</taxon>
    </lineage>
</organism>
<dbReference type="PANTHER" id="PTHR32125">
    <property type="entry name" value="2-C-METHYL-D-ERYTHRITOL 4-PHOSPHATE CYTIDYLYLTRANSFERASE, CHLOROPLASTIC"/>
    <property type="match status" value="1"/>
</dbReference>
<dbReference type="PANTHER" id="PTHR32125:SF4">
    <property type="entry name" value="2-C-METHYL-D-ERYTHRITOL 4-PHOSPHATE CYTIDYLYLTRANSFERASE, CHLOROPLASTIC"/>
    <property type="match status" value="1"/>
</dbReference>
<evidence type="ECO:0000313" key="4">
    <source>
        <dbReference type="EMBL" id="KGF45996.1"/>
    </source>
</evidence>
<keyword evidence="3" id="KW-0414">Isoprene biosynthesis</keyword>
<dbReference type="AlphaFoldDB" id="A0A096AHF9"/>
<sequence length="229" mass="25662">MEKYAIIVAGGKGLRMGGEVPKQFLPVAGLPVLMRTIKRFHAYDPTLKIILVLPKEQQAYWQRLCAEYQFTDDYQLADGGATRFQSSKNGLQLIPDNADGYVAIHDGVRPFVSIDTILRCFEATLTSQAVIPVLNVNDTLRHISQDGSGENVQRSEYRLVQTPQVFDISLVKRAYQQEENDGFTDDASVVESLGQKVEMVEGNRENIKLTTPFDLKVAEVICQNESNHK</sequence>
<dbReference type="GO" id="GO:0019288">
    <property type="term" value="P:isopentenyl diphosphate biosynthetic process, methylerythritol 4-phosphate pathway"/>
    <property type="evidence" value="ECO:0007669"/>
    <property type="project" value="UniProtKB-UniRule"/>
</dbReference>
<keyword evidence="1 3" id="KW-0808">Transferase</keyword>
<reference evidence="4 5" key="1">
    <citation type="submission" date="2014-07" db="EMBL/GenBank/DDBJ databases">
        <authorList>
            <person name="McCorrison J."/>
            <person name="Sanka R."/>
            <person name="Torralba M."/>
            <person name="Gillis M."/>
            <person name="Haft D.H."/>
            <person name="Methe B."/>
            <person name="Sutton G."/>
            <person name="Nelson K.E."/>
        </authorList>
    </citation>
    <scope>NUCLEOTIDE SEQUENCE [LARGE SCALE GENOMIC DNA]</scope>
    <source>
        <strain evidence="4 5">DNF00320</strain>
    </source>
</reference>
<dbReference type="UniPathway" id="UPA00056">
    <property type="reaction ID" value="UER00093"/>
</dbReference>
<feature type="site" description="Positions MEP for the nucleophilic attack" evidence="3">
    <location>
        <position position="154"/>
    </location>
</feature>
<evidence type="ECO:0000256" key="3">
    <source>
        <dbReference type="HAMAP-Rule" id="MF_00108"/>
    </source>
</evidence>
<comment type="function">
    <text evidence="3">Catalyzes the formation of 4-diphosphocytidyl-2-C-methyl-D-erythritol from CTP and 2-C-methyl-D-erythritol 4-phosphate (MEP).</text>
</comment>
<evidence type="ECO:0000313" key="5">
    <source>
        <dbReference type="Proteomes" id="UP000029525"/>
    </source>
</evidence>
<dbReference type="OrthoDB" id="9806837at2"/>
<dbReference type="Proteomes" id="UP000029525">
    <property type="component" value="Unassembled WGS sequence"/>
</dbReference>
<evidence type="ECO:0000256" key="1">
    <source>
        <dbReference type="ARBA" id="ARBA00022679"/>
    </source>
</evidence>
<dbReference type="InterPro" id="IPR001228">
    <property type="entry name" value="IspD"/>
</dbReference>
<proteinExistence type="inferred from homology"/>
<dbReference type="CDD" id="cd02516">
    <property type="entry name" value="CDP-ME_synthetase"/>
    <property type="match status" value="1"/>
</dbReference>
<dbReference type="NCBIfam" id="NF001186">
    <property type="entry name" value="PRK00155.2-3"/>
    <property type="match status" value="1"/>
</dbReference>
<name>A0A096AHF9_9BACT</name>
<dbReference type="EC" id="2.7.7.60" evidence="3"/>
<dbReference type="InterPro" id="IPR029044">
    <property type="entry name" value="Nucleotide-diphossugar_trans"/>
</dbReference>
<dbReference type="HAMAP" id="MF_00108">
    <property type="entry name" value="IspD"/>
    <property type="match status" value="1"/>
</dbReference>
<comment type="similarity">
    <text evidence="3">Belongs to the IspD/TarI cytidylyltransferase family. IspD subfamily.</text>
</comment>
<feature type="site" description="Transition state stabilizer" evidence="3">
    <location>
        <position position="15"/>
    </location>
</feature>
<dbReference type="Pfam" id="PF01128">
    <property type="entry name" value="IspD"/>
    <property type="match status" value="1"/>
</dbReference>
<dbReference type="GO" id="GO:0050518">
    <property type="term" value="F:2-C-methyl-D-erythritol 4-phosphate cytidylyltransferase activity"/>
    <property type="evidence" value="ECO:0007669"/>
    <property type="project" value="UniProtKB-UniRule"/>
</dbReference>
<comment type="pathway">
    <text evidence="3">Isoprenoid biosynthesis; isopentenyl diphosphate biosynthesis via DXP pathway; isopentenyl diphosphate from 1-deoxy-D-xylulose 5-phosphate: step 2/6.</text>
</comment>